<dbReference type="SUPFAM" id="SSF103473">
    <property type="entry name" value="MFS general substrate transporter"/>
    <property type="match status" value="1"/>
</dbReference>
<dbReference type="InterPro" id="IPR005829">
    <property type="entry name" value="Sugar_transporter_CS"/>
</dbReference>
<comment type="subcellular location">
    <subcellularLocation>
        <location evidence="1">Membrane</location>
        <topology evidence="1">Multi-pass membrane protein</topology>
    </subcellularLocation>
</comment>
<organism evidence="7 8">
    <name type="scientific">Longibacter salinarum</name>
    <dbReference type="NCBI Taxonomy" id="1850348"/>
    <lineage>
        <taxon>Bacteria</taxon>
        <taxon>Pseudomonadati</taxon>
        <taxon>Rhodothermota</taxon>
        <taxon>Rhodothermia</taxon>
        <taxon>Rhodothermales</taxon>
        <taxon>Salisaetaceae</taxon>
        <taxon>Longibacter</taxon>
    </lineage>
</organism>
<dbReference type="EMBL" id="PDEQ01000003">
    <property type="protein sequence ID" value="PEN13710.1"/>
    <property type="molecule type" value="Genomic_DNA"/>
</dbReference>
<keyword evidence="4 5" id="KW-0472">Membrane</keyword>
<feature type="transmembrane region" description="Helical" evidence="5">
    <location>
        <begin position="145"/>
        <end position="164"/>
    </location>
</feature>
<evidence type="ECO:0000313" key="7">
    <source>
        <dbReference type="EMBL" id="PEN13710.1"/>
    </source>
</evidence>
<keyword evidence="8" id="KW-1185">Reference proteome</keyword>
<evidence type="ECO:0000313" key="8">
    <source>
        <dbReference type="Proteomes" id="UP000220102"/>
    </source>
</evidence>
<feature type="domain" description="Major facilitator superfamily (MFS) profile" evidence="6">
    <location>
        <begin position="1"/>
        <end position="437"/>
    </location>
</feature>
<evidence type="ECO:0000256" key="1">
    <source>
        <dbReference type="ARBA" id="ARBA00004141"/>
    </source>
</evidence>
<feature type="transmembrane region" description="Helical" evidence="5">
    <location>
        <begin position="313"/>
        <end position="331"/>
    </location>
</feature>
<feature type="transmembrane region" description="Helical" evidence="5">
    <location>
        <begin position="115"/>
        <end position="139"/>
    </location>
</feature>
<dbReference type="PANTHER" id="PTHR42718:SF35">
    <property type="entry name" value="BLL0718 PROTEIN"/>
    <property type="match status" value="1"/>
</dbReference>
<feature type="transmembrane region" description="Helical" evidence="5">
    <location>
        <begin position="176"/>
        <end position="195"/>
    </location>
</feature>
<feature type="transmembrane region" description="Helical" evidence="5">
    <location>
        <begin position="337"/>
        <end position="364"/>
    </location>
</feature>
<dbReference type="Proteomes" id="UP000220102">
    <property type="component" value="Unassembled WGS sequence"/>
</dbReference>
<comment type="caution">
    <text evidence="7">The sequence shown here is derived from an EMBL/GenBank/DDBJ whole genome shotgun (WGS) entry which is preliminary data.</text>
</comment>
<accession>A0A2A8CYK2</accession>
<evidence type="ECO:0000256" key="5">
    <source>
        <dbReference type="SAM" id="Phobius"/>
    </source>
</evidence>
<evidence type="ECO:0000259" key="6">
    <source>
        <dbReference type="PROSITE" id="PS50850"/>
    </source>
</evidence>
<dbReference type="PROSITE" id="PS00216">
    <property type="entry name" value="SUGAR_TRANSPORT_1"/>
    <property type="match status" value="1"/>
</dbReference>
<name>A0A2A8CYK2_9BACT</name>
<dbReference type="Gene3D" id="1.20.1250.20">
    <property type="entry name" value="MFS general substrate transporter like domains"/>
    <property type="match status" value="2"/>
</dbReference>
<proteinExistence type="predicted"/>
<gene>
    <name evidence="7" type="ORF">CRI94_06445</name>
</gene>
<dbReference type="InterPro" id="IPR020846">
    <property type="entry name" value="MFS_dom"/>
</dbReference>
<dbReference type="GO" id="GO:0022857">
    <property type="term" value="F:transmembrane transporter activity"/>
    <property type="evidence" value="ECO:0007669"/>
    <property type="project" value="InterPro"/>
</dbReference>
<feature type="transmembrane region" description="Helical" evidence="5">
    <location>
        <begin position="82"/>
        <end position="103"/>
    </location>
</feature>
<dbReference type="GO" id="GO:0016020">
    <property type="term" value="C:membrane"/>
    <property type="evidence" value="ECO:0007669"/>
    <property type="project" value="UniProtKB-SubCell"/>
</dbReference>
<sequence>MAALDLAIVGPVLRPIRESFGVSARTGAWVLNVFVLFNLVGVPVMSRLADRLGRRRVYTSAVLTFGVGALVVAVAPTFESLLVGRAIQGVAASGIFPAASAVVGDSFAVEKRGRALGVLGAVYGIAFLVGPGLAGAFLAMGSWTWLYLLIVPFSAVVAVAAWRVLPRAPRASEEGVDIAGLAMLGVGLAALAIGINRIDAQSVVSSLASLSVAPFLIGAATMIGGFVAVERRVEYPMLRLGLFRHRSVKIAAVLAIGAGLAEASFIFFPEFAASSFDVPSSTASFMLLPLVGAVAVGSPVAGRLLDRIGVRRIVTVSSVLFTAGLATISALPGGRVAFYSGSVLLGFGLAGLLGSSLSYILLNAARETERTVAQGVITLFLGIGQLVGGAMIGAVAVTAGGTGEVAGPEGYAAAFGVVAVVGVICVGLGLLLPSKTSAVWAGRAGS</sequence>
<reference evidence="7 8" key="1">
    <citation type="submission" date="2017-10" db="EMBL/GenBank/DDBJ databases">
        <title>Draft genome of Longibacter Salinarum.</title>
        <authorList>
            <person name="Goh K.M."/>
            <person name="Shamsir M.S."/>
            <person name="Lim S.W."/>
        </authorList>
    </citation>
    <scope>NUCLEOTIDE SEQUENCE [LARGE SCALE GENOMIC DNA]</scope>
    <source>
        <strain evidence="7 8">KCTC 52045</strain>
    </source>
</reference>
<protein>
    <submittedName>
        <fullName evidence="7">MFS transporter</fullName>
    </submittedName>
</protein>
<dbReference type="InterPro" id="IPR036259">
    <property type="entry name" value="MFS_trans_sf"/>
</dbReference>
<dbReference type="InterPro" id="IPR011701">
    <property type="entry name" value="MFS"/>
</dbReference>
<feature type="transmembrane region" description="Helical" evidence="5">
    <location>
        <begin position="57"/>
        <end position="76"/>
    </location>
</feature>
<feature type="transmembrane region" description="Helical" evidence="5">
    <location>
        <begin position="250"/>
        <end position="268"/>
    </location>
</feature>
<evidence type="ECO:0000256" key="3">
    <source>
        <dbReference type="ARBA" id="ARBA00022989"/>
    </source>
</evidence>
<dbReference type="AlphaFoldDB" id="A0A2A8CYK2"/>
<feature type="transmembrane region" description="Helical" evidence="5">
    <location>
        <begin position="411"/>
        <end position="433"/>
    </location>
</feature>
<feature type="transmembrane region" description="Helical" evidence="5">
    <location>
        <begin position="376"/>
        <end position="399"/>
    </location>
</feature>
<dbReference type="PANTHER" id="PTHR42718">
    <property type="entry name" value="MAJOR FACILITATOR SUPERFAMILY MULTIDRUG TRANSPORTER MFSC"/>
    <property type="match status" value="1"/>
</dbReference>
<feature type="transmembrane region" description="Helical" evidence="5">
    <location>
        <begin position="280"/>
        <end position="301"/>
    </location>
</feature>
<feature type="transmembrane region" description="Helical" evidence="5">
    <location>
        <begin position="207"/>
        <end position="229"/>
    </location>
</feature>
<evidence type="ECO:0000256" key="2">
    <source>
        <dbReference type="ARBA" id="ARBA00022692"/>
    </source>
</evidence>
<keyword evidence="2 5" id="KW-0812">Transmembrane</keyword>
<dbReference type="PROSITE" id="PS50850">
    <property type="entry name" value="MFS"/>
    <property type="match status" value="1"/>
</dbReference>
<dbReference type="Pfam" id="PF07690">
    <property type="entry name" value="MFS_1"/>
    <property type="match status" value="2"/>
</dbReference>
<feature type="transmembrane region" description="Helical" evidence="5">
    <location>
        <begin position="27"/>
        <end position="45"/>
    </location>
</feature>
<evidence type="ECO:0000256" key="4">
    <source>
        <dbReference type="ARBA" id="ARBA00023136"/>
    </source>
</evidence>
<keyword evidence="3 5" id="KW-1133">Transmembrane helix</keyword>